<organism evidence="2 3">
    <name type="scientific">Schistocephalus solidus</name>
    <name type="common">Tapeworm</name>
    <dbReference type="NCBI Taxonomy" id="70667"/>
    <lineage>
        <taxon>Eukaryota</taxon>
        <taxon>Metazoa</taxon>
        <taxon>Spiralia</taxon>
        <taxon>Lophotrochozoa</taxon>
        <taxon>Platyhelminthes</taxon>
        <taxon>Cestoda</taxon>
        <taxon>Eucestoda</taxon>
        <taxon>Diphyllobothriidea</taxon>
        <taxon>Diphyllobothriidae</taxon>
        <taxon>Schistocephalus</taxon>
    </lineage>
</organism>
<gene>
    <name evidence="2" type="ORF">SSLN_LOCUS19740</name>
</gene>
<dbReference type="OrthoDB" id="10440623at2759"/>
<feature type="compositionally biased region" description="Polar residues" evidence="1">
    <location>
        <begin position="1"/>
        <end position="11"/>
    </location>
</feature>
<feature type="region of interest" description="Disordered" evidence="1">
    <location>
        <begin position="1"/>
        <end position="37"/>
    </location>
</feature>
<sequence length="83" mass="9120">MSSLSDNSGEGSDSMPKSEEDDTPLEYQPHQMPSRKAIAKNGVNAELEEKLEEGAVAQSIIRRLRNAGSALMEMGPEYYKKSC</sequence>
<keyword evidence="3" id="KW-1185">Reference proteome</keyword>
<proteinExistence type="predicted"/>
<evidence type="ECO:0000256" key="1">
    <source>
        <dbReference type="SAM" id="MobiDB-lite"/>
    </source>
</evidence>
<evidence type="ECO:0000313" key="2">
    <source>
        <dbReference type="EMBL" id="VDM06126.1"/>
    </source>
</evidence>
<dbReference type="EMBL" id="UYSU01049014">
    <property type="protein sequence ID" value="VDM06126.1"/>
    <property type="molecule type" value="Genomic_DNA"/>
</dbReference>
<accession>A0A3P7DHR9</accession>
<name>A0A3P7DHR9_SCHSO</name>
<dbReference type="Proteomes" id="UP000275846">
    <property type="component" value="Unassembled WGS sequence"/>
</dbReference>
<dbReference type="AlphaFoldDB" id="A0A3P7DHR9"/>
<reference evidence="2 3" key="1">
    <citation type="submission" date="2018-11" db="EMBL/GenBank/DDBJ databases">
        <authorList>
            <consortium name="Pathogen Informatics"/>
        </authorList>
    </citation>
    <scope>NUCLEOTIDE SEQUENCE [LARGE SCALE GENOMIC DNA]</scope>
    <source>
        <strain evidence="2 3">NST_G2</strain>
    </source>
</reference>
<protein>
    <submittedName>
        <fullName evidence="2">Uncharacterized protein</fullName>
    </submittedName>
</protein>
<evidence type="ECO:0000313" key="3">
    <source>
        <dbReference type="Proteomes" id="UP000275846"/>
    </source>
</evidence>